<evidence type="ECO:0000313" key="3">
    <source>
        <dbReference type="Proteomes" id="UP000011134"/>
    </source>
</evidence>
<feature type="domain" description="Lnb N-terminal periplasmic" evidence="1">
    <location>
        <begin position="168"/>
        <end position="326"/>
    </location>
</feature>
<organism evidence="2 3">
    <name type="scientific">Photobacterium marinum</name>
    <dbReference type="NCBI Taxonomy" id="1056511"/>
    <lineage>
        <taxon>Bacteria</taxon>
        <taxon>Pseudomonadati</taxon>
        <taxon>Pseudomonadota</taxon>
        <taxon>Gammaproteobacteria</taxon>
        <taxon>Vibrionales</taxon>
        <taxon>Vibrionaceae</taxon>
        <taxon>Photobacterium</taxon>
    </lineage>
</organism>
<dbReference type="PATRIC" id="fig|1056511.3.peg.4210"/>
<reference evidence="2 3" key="1">
    <citation type="submission" date="2012-12" db="EMBL/GenBank/DDBJ databases">
        <title>Genome Assembly of Photobacterium sp. AK15.</title>
        <authorList>
            <person name="Khatri I."/>
            <person name="Vaidya B."/>
            <person name="Srinivas T.N.R."/>
            <person name="Subramanian S."/>
            <person name="Pinnaka A."/>
        </authorList>
    </citation>
    <scope>NUCLEOTIDE SEQUENCE [LARGE SCALE GENOMIC DNA]</scope>
    <source>
        <strain evidence="2 3">AK15</strain>
    </source>
</reference>
<dbReference type="InterPro" id="IPR025178">
    <property type="entry name" value="Lnb_N"/>
</dbReference>
<dbReference type="Proteomes" id="UP000011134">
    <property type="component" value="Unassembled WGS sequence"/>
</dbReference>
<keyword evidence="3" id="KW-1185">Reference proteome</keyword>
<dbReference type="AlphaFoldDB" id="L8J503"/>
<comment type="caution">
    <text evidence="2">The sequence shown here is derived from an EMBL/GenBank/DDBJ whole genome shotgun (WGS) entry which is preliminary data.</text>
</comment>
<protein>
    <recommendedName>
        <fullName evidence="1">Lnb N-terminal periplasmic domain-containing protein</fullName>
    </recommendedName>
</protein>
<dbReference type="OrthoDB" id="9759948at2"/>
<evidence type="ECO:0000259" key="1">
    <source>
        <dbReference type="Pfam" id="PF13387"/>
    </source>
</evidence>
<dbReference type="PROSITE" id="PS51257">
    <property type="entry name" value="PROKAR_LIPOPROTEIN"/>
    <property type="match status" value="1"/>
</dbReference>
<gene>
    <name evidence="2" type="ORF">C942_03285</name>
</gene>
<sequence>MKRLIIIITLLLAGCAQQSVQQVSKPISANDWQLLEAQLSAVPADVHRAIEQEAQTRISQTISPERQSLSGKKLLVELIQSADNPVLVADESFYQLDEVVSGSEQGASSFAEVLSDYLLQPDFACRQPVFARYFQQRYQVQVTALKCQDKVPFFVVDRYKGGKIAWVAPEQVSEIHLLFAGEGKNLSSSFGHVALRLVICPEDESEKGLPEKESCDTNVFEHLVLGYMAHIDEFELDTVKALSGQYNAYLFAFPFIDAYRDYAISEFREVYSLPLNLDKHQSEQMVRELADIHWRYSGEYRFFSKNCASLLQQNLRSLMPQINTDEALNEDFIRPDKLFAAARTSPLAQGDKLNSLETAEQQGYYFSSTESFYSDAVDLVNEAMSYPAFSDMESYLSISPEQRMKNIKRDYRYYSRLKNDKFLLNGQILLEELAFVRAERRMMAEGTRYFKHLDDQARIDQIHGQLNPEQNKLFDACLLRPVKQLTQPVVRLPGIPEHADIPELPSTPRCKSYEARKQLVGILSVINIGEQEKSQWLRVVAATQQMNATMNNILELNQLKPKARR</sequence>
<dbReference type="RefSeq" id="WP_007469855.1">
    <property type="nucleotide sequence ID" value="NZ_AMZO01000035.1"/>
</dbReference>
<dbReference type="EMBL" id="AMZO01000035">
    <property type="protein sequence ID" value="ELR63826.1"/>
    <property type="molecule type" value="Genomic_DNA"/>
</dbReference>
<name>L8J503_9GAMM</name>
<proteinExistence type="predicted"/>
<dbReference type="Pfam" id="PF13387">
    <property type="entry name" value="Lnb_N"/>
    <property type="match status" value="1"/>
</dbReference>
<evidence type="ECO:0000313" key="2">
    <source>
        <dbReference type="EMBL" id="ELR63826.1"/>
    </source>
</evidence>
<accession>L8J503</accession>